<dbReference type="EMBL" id="BKCJ010362241">
    <property type="protein sequence ID" value="GFA05653.1"/>
    <property type="molecule type" value="Genomic_DNA"/>
</dbReference>
<dbReference type="PANTHER" id="PTHR48173">
    <property type="entry name" value="GNK2-HOMOLOGOUS DOMAIN-CONTAINING PROTEIN"/>
    <property type="match status" value="1"/>
</dbReference>
<proteinExistence type="predicted"/>
<organism evidence="1">
    <name type="scientific">Tanacetum cinerariifolium</name>
    <name type="common">Dalmatian daisy</name>
    <name type="synonym">Chrysanthemum cinerariifolium</name>
    <dbReference type="NCBI Taxonomy" id="118510"/>
    <lineage>
        <taxon>Eukaryota</taxon>
        <taxon>Viridiplantae</taxon>
        <taxon>Streptophyta</taxon>
        <taxon>Embryophyta</taxon>
        <taxon>Tracheophyta</taxon>
        <taxon>Spermatophyta</taxon>
        <taxon>Magnoliopsida</taxon>
        <taxon>eudicotyledons</taxon>
        <taxon>Gunneridae</taxon>
        <taxon>Pentapetalae</taxon>
        <taxon>asterids</taxon>
        <taxon>campanulids</taxon>
        <taxon>Asterales</taxon>
        <taxon>Asteraceae</taxon>
        <taxon>Asteroideae</taxon>
        <taxon>Anthemideae</taxon>
        <taxon>Anthemidinae</taxon>
        <taxon>Tanacetum</taxon>
    </lineage>
</organism>
<gene>
    <name evidence="1" type="ORF">Tci_577625</name>
</gene>
<feature type="non-terminal residue" evidence="1">
    <location>
        <position position="1"/>
    </location>
</feature>
<accession>A0A699J209</accession>
<name>A0A699J209_TANCI</name>
<dbReference type="Pfam" id="PF06101">
    <property type="entry name" value="Vps62"/>
    <property type="match status" value="2"/>
</dbReference>
<sequence>ALNSYALCNSDFQIVCNAYRPFNDFKSAEEEIVSFEGGDFAKGASDFGESEVSKAKYFKKDAISTRPTIEQIKTMISRFAPLIYFHPDEEYFPSFVPWFFKNGAQLFDPKPHGITNNGDNLPRNGNLDSAFLDLPSDQPLHDTVKKGSLADAVAYIHAKPVVTEKLVDPLDKQMLIREFTSAYPRKSMLFSFADKATKGACVFDILATPWSYEIVSLDYDADYIVPPPWLDYTRRWGPTIFLGCKDEVKDTIGSLPGSWLYKWIAKKIVNRLPDSLSHKKDM</sequence>
<dbReference type="InterPro" id="IPR009291">
    <property type="entry name" value="Vps62"/>
</dbReference>
<evidence type="ECO:0000313" key="1">
    <source>
        <dbReference type="EMBL" id="GFA05653.1"/>
    </source>
</evidence>
<protein>
    <submittedName>
        <fullName evidence="1">Uncharacterized protein</fullName>
    </submittedName>
</protein>
<comment type="caution">
    <text evidence="1">The sequence shown here is derived from an EMBL/GenBank/DDBJ whole genome shotgun (WGS) entry which is preliminary data.</text>
</comment>
<reference evidence="1" key="1">
    <citation type="journal article" date="2019" name="Sci. Rep.">
        <title>Draft genome of Tanacetum cinerariifolium, the natural source of mosquito coil.</title>
        <authorList>
            <person name="Yamashiro T."/>
            <person name="Shiraishi A."/>
            <person name="Satake H."/>
            <person name="Nakayama K."/>
        </authorList>
    </citation>
    <scope>NUCLEOTIDE SEQUENCE</scope>
</reference>
<dbReference type="AlphaFoldDB" id="A0A699J209"/>
<dbReference type="PANTHER" id="PTHR48173:SF2">
    <property type="entry name" value="VACUOLAR PROTEIN SORTING-ASSOCIATED PROTEIN 62"/>
    <property type="match status" value="1"/>
</dbReference>